<keyword evidence="2" id="KW-1185">Reference proteome</keyword>
<dbReference type="Proteomes" id="UP000552097">
    <property type="component" value="Unassembled WGS sequence"/>
</dbReference>
<gene>
    <name evidence="1" type="ORF">F4560_001859</name>
</gene>
<dbReference type="EMBL" id="JACHMO010000001">
    <property type="protein sequence ID" value="MBB5802091.1"/>
    <property type="molecule type" value="Genomic_DNA"/>
</dbReference>
<evidence type="ECO:0000313" key="2">
    <source>
        <dbReference type="Proteomes" id="UP000552097"/>
    </source>
</evidence>
<protein>
    <submittedName>
        <fullName evidence="1">Uncharacterized protein</fullName>
    </submittedName>
</protein>
<accession>A0A7W9LZR8</accession>
<organism evidence="1 2">
    <name type="scientific">Saccharothrix ecbatanensis</name>
    <dbReference type="NCBI Taxonomy" id="1105145"/>
    <lineage>
        <taxon>Bacteria</taxon>
        <taxon>Bacillati</taxon>
        <taxon>Actinomycetota</taxon>
        <taxon>Actinomycetes</taxon>
        <taxon>Pseudonocardiales</taxon>
        <taxon>Pseudonocardiaceae</taxon>
        <taxon>Saccharothrix</taxon>
    </lineage>
</organism>
<evidence type="ECO:0000313" key="1">
    <source>
        <dbReference type="EMBL" id="MBB5802091.1"/>
    </source>
</evidence>
<name>A0A7W9LZR8_9PSEU</name>
<proteinExistence type="predicted"/>
<sequence length="38" mass="4236">MGSGHAQWQATEYGENWCDGLLSNVTLRLRQELALTVS</sequence>
<comment type="caution">
    <text evidence="1">The sequence shown here is derived from an EMBL/GenBank/DDBJ whole genome shotgun (WGS) entry which is preliminary data.</text>
</comment>
<reference evidence="1 2" key="1">
    <citation type="submission" date="2020-08" db="EMBL/GenBank/DDBJ databases">
        <title>Sequencing the genomes of 1000 actinobacteria strains.</title>
        <authorList>
            <person name="Klenk H.-P."/>
        </authorList>
    </citation>
    <scope>NUCLEOTIDE SEQUENCE [LARGE SCALE GENOMIC DNA]</scope>
    <source>
        <strain evidence="1 2">DSM 45486</strain>
    </source>
</reference>
<dbReference type="AlphaFoldDB" id="A0A7W9LZR8"/>